<keyword evidence="1" id="KW-0812">Transmembrane</keyword>
<keyword evidence="1" id="KW-0472">Membrane</keyword>
<reference evidence="2 3" key="2">
    <citation type="journal article" date="2012" name="Stand. Genomic Sci.">
        <title>Complete genome sequence of the moderately thermophilic mineral-sulfide-oxidizing firmicute Sulfobacillus acidophilus type strain (NAL(T)).</title>
        <authorList>
            <person name="Anderson I."/>
            <person name="Chertkov O."/>
            <person name="Chen A."/>
            <person name="Saunders E."/>
            <person name="Lapidus A."/>
            <person name="Nolan M."/>
            <person name="Lucas S."/>
            <person name="Hammon N."/>
            <person name="Deshpande S."/>
            <person name="Cheng J.F."/>
            <person name="Han C."/>
            <person name="Tapia R."/>
            <person name="Goodwin L.A."/>
            <person name="Pitluck S."/>
            <person name="Liolios K."/>
            <person name="Pagani I."/>
            <person name="Ivanova N."/>
            <person name="Mikhailova N."/>
            <person name="Pati A."/>
            <person name="Palaniappan K."/>
            <person name="Land M."/>
            <person name="Pan C."/>
            <person name="Rohde M."/>
            <person name="Pukall R."/>
            <person name="Goker M."/>
            <person name="Detter J.C."/>
            <person name="Woyke T."/>
            <person name="Bristow J."/>
            <person name="Eisen J.A."/>
            <person name="Markowitz V."/>
            <person name="Hugenholtz P."/>
            <person name="Kyrpides N.C."/>
            <person name="Klenk H.P."/>
            <person name="Mavromatis K."/>
        </authorList>
    </citation>
    <scope>NUCLEOTIDE SEQUENCE [LARGE SCALE GENOMIC DNA]</scope>
    <source>
        <strain evidence="3">ATCC 700253 / DSM 10332 / NAL</strain>
    </source>
</reference>
<protein>
    <recommendedName>
        <fullName evidence="4">Cell division protein FtsL</fullName>
    </recommendedName>
</protein>
<dbReference type="PATRIC" id="fig|679936.5.peg.1498"/>
<evidence type="ECO:0008006" key="4">
    <source>
        <dbReference type="Google" id="ProtNLM"/>
    </source>
</evidence>
<reference evidence="3" key="1">
    <citation type="submission" date="2011-12" db="EMBL/GenBank/DDBJ databases">
        <title>The complete genome of chromosome of Sulfobacillus acidophilus DSM 10332.</title>
        <authorList>
            <person name="Lucas S."/>
            <person name="Han J."/>
            <person name="Lapidus A."/>
            <person name="Bruce D."/>
            <person name="Goodwin L."/>
            <person name="Pitluck S."/>
            <person name="Peters L."/>
            <person name="Kyrpides N."/>
            <person name="Mavromatis K."/>
            <person name="Ivanova N."/>
            <person name="Mikhailova N."/>
            <person name="Chertkov O."/>
            <person name="Saunders E."/>
            <person name="Detter J.C."/>
            <person name="Tapia R."/>
            <person name="Han C."/>
            <person name="Land M."/>
            <person name="Hauser L."/>
            <person name="Markowitz V."/>
            <person name="Cheng J.-F."/>
            <person name="Hugenholtz P."/>
            <person name="Woyke T."/>
            <person name="Wu D."/>
            <person name="Pukall R."/>
            <person name="Gehrich-Schroeter G."/>
            <person name="Schneider S."/>
            <person name="Klenk H.-P."/>
            <person name="Eisen J.A."/>
        </authorList>
    </citation>
    <scope>NUCLEOTIDE SEQUENCE [LARGE SCALE GENOMIC DNA]</scope>
    <source>
        <strain evidence="3">ATCC 700253 / DSM 10332 / NAL</strain>
    </source>
</reference>
<proteinExistence type="predicted"/>
<accession>G8TX22</accession>
<dbReference type="STRING" id="679936.Sulac_1433"/>
<dbReference type="Proteomes" id="UP000005439">
    <property type="component" value="Chromosome"/>
</dbReference>
<dbReference type="EMBL" id="CP003179">
    <property type="protein sequence ID" value="AEW04930.1"/>
    <property type="molecule type" value="Genomic_DNA"/>
</dbReference>
<feature type="transmembrane region" description="Helical" evidence="1">
    <location>
        <begin position="38"/>
        <end position="63"/>
    </location>
</feature>
<name>G8TX22_SULAD</name>
<organism evidence="2 3">
    <name type="scientific">Sulfobacillus acidophilus (strain ATCC 700253 / DSM 10332 / NAL)</name>
    <dbReference type="NCBI Taxonomy" id="679936"/>
    <lineage>
        <taxon>Bacteria</taxon>
        <taxon>Bacillati</taxon>
        <taxon>Bacillota</taxon>
        <taxon>Clostridia</taxon>
        <taxon>Eubacteriales</taxon>
        <taxon>Clostridiales Family XVII. Incertae Sedis</taxon>
        <taxon>Sulfobacillus</taxon>
    </lineage>
</organism>
<gene>
    <name evidence="2" type="ordered locus">Sulac_1433</name>
</gene>
<dbReference type="HOGENOM" id="CLU_1748714_0_0_9"/>
<dbReference type="AlphaFoldDB" id="G8TX22"/>
<evidence type="ECO:0000256" key="1">
    <source>
        <dbReference type="SAM" id="Phobius"/>
    </source>
</evidence>
<dbReference type="KEGG" id="sap:Sulac_1433"/>
<keyword evidence="3" id="KW-1185">Reference proteome</keyword>
<evidence type="ECO:0000313" key="3">
    <source>
        <dbReference type="Proteomes" id="UP000005439"/>
    </source>
</evidence>
<keyword evidence="1" id="KW-1133">Transmembrane helix</keyword>
<evidence type="ECO:0000313" key="2">
    <source>
        <dbReference type="EMBL" id="AEW04930.1"/>
    </source>
</evidence>
<sequence>MVEQKSWRVVNEGNLARTWERRLKPRPHRQPQRRPARWVGWAAWIGMVWLGAVVAAILATAVMTQGYRVDQLNQQYTNLIRQNQSLKATVATMVSADQINQKAAQWHLQWTEPQPVPMSVGEKKPVPHSPALPFMTRWIWQLGQAVRSL</sequence>